<feature type="region of interest" description="Disordered" evidence="11">
    <location>
        <begin position="475"/>
        <end position="575"/>
    </location>
</feature>
<protein>
    <recommendedName>
        <fullName evidence="6">mitogen-activated protein kinase kinase</fullName>
        <ecNumber evidence="6">2.7.12.2</ecNumber>
    </recommendedName>
</protein>
<evidence type="ECO:0000313" key="14">
    <source>
        <dbReference type="Proteomes" id="UP001141327"/>
    </source>
</evidence>
<dbReference type="Proteomes" id="UP001141327">
    <property type="component" value="Unassembled WGS sequence"/>
</dbReference>
<feature type="compositionally biased region" description="Pro residues" evidence="11">
    <location>
        <begin position="31"/>
        <end position="46"/>
    </location>
</feature>
<comment type="catalytic activity">
    <reaction evidence="8">
        <text>L-threonyl-[protein] + ATP = O-phospho-L-threonyl-[protein] + ADP + H(+)</text>
        <dbReference type="Rhea" id="RHEA:46608"/>
        <dbReference type="Rhea" id="RHEA-COMP:11060"/>
        <dbReference type="Rhea" id="RHEA-COMP:11605"/>
        <dbReference type="ChEBI" id="CHEBI:15378"/>
        <dbReference type="ChEBI" id="CHEBI:30013"/>
        <dbReference type="ChEBI" id="CHEBI:30616"/>
        <dbReference type="ChEBI" id="CHEBI:61977"/>
        <dbReference type="ChEBI" id="CHEBI:456216"/>
        <dbReference type="EC" id="2.7.12.2"/>
    </reaction>
</comment>
<evidence type="ECO:0000256" key="4">
    <source>
        <dbReference type="ARBA" id="ARBA00022840"/>
    </source>
</evidence>
<evidence type="ECO:0000313" key="13">
    <source>
        <dbReference type="EMBL" id="KAJ4457665.1"/>
    </source>
</evidence>
<feature type="binding site" evidence="10">
    <location>
        <position position="978"/>
    </location>
    <ligand>
        <name>ATP</name>
        <dbReference type="ChEBI" id="CHEBI:30616"/>
    </ligand>
</feature>
<dbReference type="InterPro" id="IPR000719">
    <property type="entry name" value="Prot_kinase_dom"/>
</dbReference>
<keyword evidence="14" id="KW-1185">Reference proteome</keyword>
<evidence type="ECO:0000256" key="11">
    <source>
        <dbReference type="SAM" id="MobiDB-lite"/>
    </source>
</evidence>
<evidence type="ECO:0000256" key="6">
    <source>
        <dbReference type="ARBA" id="ARBA00038999"/>
    </source>
</evidence>
<evidence type="ECO:0000256" key="1">
    <source>
        <dbReference type="ARBA" id="ARBA00022679"/>
    </source>
</evidence>
<feature type="domain" description="Protein kinase" evidence="12">
    <location>
        <begin position="949"/>
        <end position="1204"/>
    </location>
</feature>
<feature type="compositionally biased region" description="Pro residues" evidence="11">
    <location>
        <begin position="85"/>
        <end position="99"/>
    </location>
</feature>
<dbReference type="PANTHER" id="PTHR48013:SF9">
    <property type="entry name" value="DUAL SPECIFICITY MITOGEN-ACTIVATED PROTEIN KINASE KINASE 5"/>
    <property type="match status" value="1"/>
</dbReference>
<feature type="compositionally biased region" description="Low complexity" evidence="11">
    <location>
        <begin position="207"/>
        <end position="222"/>
    </location>
</feature>
<evidence type="ECO:0000256" key="2">
    <source>
        <dbReference type="ARBA" id="ARBA00022741"/>
    </source>
</evidence>
<dbReference type="PANTHER" id="PTHR48013">
    <property type="entry name" value="DUAL SPECIFICITY MITOGEN-ACTIVATED PROTEIN KINASE KINASE 5-RELATED"/>
    <property type="match status" value="1"/>
</dbReference>
<keyword evidence="4 10" id="KW-0067">ATP-binding</keyword>
<dbReference type="EMBL" id="JAPMOS010000042">
    <property type="protein sequence ID" value="KAJ4457665.1"/>
    <property type="molecule type" value="Genomic_DNA"/>
</dbReference>
<sequence length="1323" mass="139159">MLRSSLPIPMDSTPRPGVGLLLTSPLRSPARPAPNPQNPPPPPTPPPCLLVMGAVMGPPATALAHSCLDLLQSLALADPALPARPSSPPVPPPPPPAPAGPRLGPGVRCRAMAALLTVAPVLGGTAPALAARCLAAVGLLATGADGRALLRHALQCLGPAQPLGLLVTTLAAALPTLLALSTPSRLPPAQRALISALQAPAGPAILSHSNHNTTGNNSSSSSDPCRHCHPSPTRGPAGRLGGRSRAGRTGLVGTLDTPLDWVALPAPLSALWNALLLVQRSGLPLLHPRVWAMLDQTLSLWAPRRPPRRRPVCPRCGARMAPAAQSEAHWAGRLLRLLRGMTPDMPADVGPAPPQRPAAPLSLAGLLIPTAPATAPTAPRGQAPPLLPAPVGAAPTSITSAAQQQQQQQQQAQAQAAEDAALLYGDEDDDMAAMGIITPAAPAAVPAAAAPAVATPAATQATGTEAAASARVGGLPLGRGQKRARDSHQQQQGEGAGQAEPEAALPEGVDAHGPGEALAADQHEELAGQPPDGADDVHDDDGGGGDDDDVADEGEDEDEDDWLTDEEDADADEDETALLRSAEEQAACLLAPATPHPPTEWGQLPLGWSAQPWVGYRPALSPPQNVDPHLHLAWVALDRVAPARGGPDADPTGPPAWLEGVLPCEETATRLPHLAPALGTLAGLALGPAPGPGLQPQDAGGLLSTPASAVPPPVASANPQTAAAIAAAAAAAAAALERGRLGGAGPVMLPAAALAPMPTLITPVTGAPTMSRQQQHAQQKRLHAQQAHQAQAQQQQQQAQMAAQQQFQLLAARGLTPGLGISAPTAAQQLQQLQAQMINNLLAGGRRACCVCKQQDICPFSLPDPQQTKTTLYLTGPPDQAQWSSIYPLDETPETGLHAVMRFMPEVINATQKATGPRPSRFRKWHLGRSGESVEQEEEVEPKYALDTLERLELLGQGASGKIYRVRSRTTGEIFAMKIIPMDCSREVRRQINFEIRTLCRLSSPYIISCPDAFFSEGHLYILLEFMDGGSLLDLMEGTGAIPERQLARITKQVLYGLEYCKEQHLVHRDLKISDFGVSSRLEGTVAVAKTWVGTRATYAYEADIWALGLTLVELAQHRYPYPPPVSTPSSPSGSCSVRPSRPLPAPHYIVKEPVPTLPTDKFSPEFCDFIAQCLRKNGADRPTCQELLNLLYFSSALQTHAVFFSSSFLTRIPGTRKNTRLLIDWGWRCTCRLPDGFDRVKPAVLHGAPVEDSIRTPRVPLATGGLAASTYAAHAAHTGHHPHSFGLPIHEAPLSRNWRAPLTPEVLGVDEWGAKEWLALGD</sequence>
<keyword evidence="1" id="KW-0808">Transferase</keyword>
<name>A0ABQ8ULM3_9EUKA</name>
<organism evidence="13 14">
    <name type="scientific">Paratrimastix pyriformis</name>
    <dbReference type="NCBI Taxonomy" id="342808"/>
    <lineage>
        <taxon>Eukaryota</taxon>
        <taxon>Metamonada</taxon>
        <taxon>Preaxostyla</taxon>
        <taxon>Paratrimastigidae</taxon>
        <taxon>Paratrimastix</taxon>
    </lineage>
</organism>
<feature type="region of interest" description="Disordered" evidence="11">
    <location>
        <begin position="1"/>
        <end position="46"/>
    </location>
</feature>
<feature type="region of interest" description="Disordered" evidence="11">
    <location>
        <begin position="206"/>
        <end position="249"/>
    </location>
</feature>
<evidence type="ECO:0000256" key="7">
    <source>
        <dbReference type="ARBA" id="ARBA00049014"/>
    </source>
</evidence>
<reference evidence="13" key="1">
    <citation type="journal article" date="2022" name="bioRxiv">
        <title>Genomics of Preaxostyla Flagellates Illuminates Evolutionary Transitions and the Path Towards Mitochondrial Loss.</title>
        <authorList>
            <person name="Novak L.V.F."/>
            <person name="Treitli S.C."/>
            <person name="Pyrih J."/>
            <person name="Halakuc P."/>
            <person name="Pipaliya S.V."/>
            <person name="Vacek V."/>
            <person name="Brzon O."/>
            <person name="Soukal P."/>
            <person name="Eme L."/>
            <person name="Dacks J.B."/>
            <person name="Karnkowska A."/>
            <person name="Elias M."/>
            <person name="Hampl V."/>
        </authorList>
    </citation>
    <scope>NUCLEOTIDE SEQUENCE</scope>
    <source>
        <strain evidence="13">RCP-MX</strain>
    </source>
</reference>
<dbReference type="InterPro" id="IPR011009">
    <property type="entry name" value="Kinase-like_dom_sf"/>
</dbReference>
<accession>A0ABQ8ULM3</accession>
<evidence type="ECO:0000256" key="9">
    <source>
        <dbReference type="ARBA" id="ARBA00051693"/>
    </source>
</evidence>
<dbReference type="InterPro" id="IPR017441">
    <property type="entry name" value="Protein_kinase_ATP_BS"/>
</dbReference>
<dbReference type="Gene3D" id="1.10.510.10">
    <property type="entry name" value="Transferase(Phosphotransferase) domain 1"/>
    <property type="match status" value="1"/>
</dbReference>
<dbReference type="Pfam" id="PF00069">
    <property type="entry name" value="Pkinase"/>
    <property type="match status" value="1"/>
</dbReference>
<comment type="catalytic activity">
    <reaction evidence="9">
        <text>L-tyrosyl-[protein] + ATP = O-phospho-L-tyrosyl-[protein] + ADP + H(+)</text>
        <dbReference type="Rhea" id="RHEA:10596"/>
        <dbReference type="Rhea" id="RHEA-COMP:10136"/>
        <dbReference type="Rhea" id="RHEA-COMP:20101"/>
        <dbReference type="ChEBI" id="CHEBI:15378"/>
        <dbReference type="ChEBI" id="CHEBI:30616"/>
        <dbReference type="ChEBI" id="CHEBI:46858"/>
        <dbReference type="ChEBI" id="CHEBI:61978"/>
        <dbReference type="ChEBI" id="CHEBI:456216"/>
        <dbReference type="EC" id="2.7.12.2"/>
    </reaction>
</comment>
<evidence type="ECO:0000256" key="10">
    <source>
        <dbReference type="PROSITE-ProRule" id="PRU10141"/>
    </source>
</evidence>
<evidence type="ECO:0000256" key="5">
    <source>
        <dbReference type="ARBA" id="ARBA00038035"/>
    </source>
</evidence>
<keyword evidence="2 10" id="KW-0547">Nucleotide-binding</keyword>
<dbReference type="PROSITE" id="PS50011">
    <property type="entry name" value="PROTEIN_KINASE_DOM"/>
    <property type="match status" value="1"/>
</dbReference>
<evidence type="ECO:0000256" key="8">
    <source>
        <dbReference type="ARBA" id="ARBA00049299"/>
    </source>
</evidence>
<gene>
    <name evidence="13" type="ORF">PAPYR_6804</name>
</gene>
<dbReference type="PROSITE" id="PS00107">
    <property type="entry name" value="PROTEIN_KINASE_ATP"/>
    <property type="match status" value="1"/>
</dbReference>
<evidence type="ECO:0000256" key="3">
    <source>
        <dbReference type="ARBA" id="ARBA00022777"/>
    </source>
</evidence>
<comment type="caution">
    <text evidence="13">The sequence shown here is derived from an EMBL/GenBank/DDBJ whole genome shotgun (WGS) entry which is preliminary data.</text>
</comment>
<dbReference type="Gene3D" id="3.30.200.20">
    <property type="entry name" value="Phosphorylase Kinase, domain 1"/>
    <property type="match status" value="1"/>
</dbReference>
<feature type="region of interest" description="Disordered" evidence="11">
    <location>
        <begin position="372"/>
        <end position="414"/>
    </location>
</feature>
<dbReference type="EC" id="2.7.12.2" evidence="6"/>
<comment type="similarity">
    <text evidence="5">Belongs to the protein kinase superfamily. STE Ser/Thr protein kinase family. MAP kinase kinase subfamily.</text>
</comment>
<feature type="compositionally biased region" description="Low complexity" evidence="11">
    <location>
        <begin position="489"/>
        <end position="508"/>
    </location>
</feature>
<keyword evidence="3 13" id="KW-0418">Kinase</keyword>
<feature type="region of interest" description="Disordered" evidence="11">
    <location>
        <begin position="82"/>
        <end position="103"/>
    </location>
</feature>
<dbReference type="GO" id="GO:0016301">
    <property type="term" value="F:kinase activity"/>
    <property type="evidence" value="ECO:0007669"/>
    <property type="project" value="UniProtKB-KW"/>
</dbReference>
<feature type="compositionally biased region" description="Acidic residues" evidence="11">
    <location>
        <begin position="533"/>
        <end position="575"/>
    </location>
</feature>
<comment type="catalytic activity">
    <reaction evidence="7">
        <text>L-seryl-[protein] + ATP = O-phospho-L-seryl-[protein] + ADP + H(+)</text>
        <dbReference type="Rhea" id="RHEA:17989"/>
        <dbReference type="Rhea" id="RHEA-COMP:9863"/>
        <dbReference type="Rhea" id="RHEA-COMP:11604"/>
        <dbReference type="ChEBI" id="CHEBI:15378"/>
        <dbReference type="ChEBI" id="CHEBI:29999"/>
        <dbReference type="ChEBI" id="CHEBI:30616"/>
        <dbReference type="ChEBI" id="CHEBI:83421"/>
        <dbReference type="ChEBI" id="CHEBI:456216"/>
        <dbReference type="EC" id="2.7.12.2"/>
    </reaction>
</comment>
<evidence type="ECO:0000259" key="12">
    <source>
        <dbReference type="PROSITE" id="PS50011"/>
    </source>
</evidence>
<dbReference type="SUPFAM" id="SSF56112">
    <property type="entry name" value="Protein kinase-like (PK-like)"/>
    <property type="match status" value="1"/>
</dbReference>
<proteinExistence type="inferred from homology"/>